<evidence type="ECO:0000313" key="2">
    <source>
        <dbReference type="EMBL" id="PZG32372.1"/>
    </source>
</evidence>
<feature type="transmembrane region" description="Helical" evidence="1">
    <location>
        <begin position="21"/>
        <end position="43"/>
    </location>
</feature>
<protein>
    <recommendedName>
        <fullName evidence="4">Peptidase M48 domain-containing protein</fullName>
    </recommendedName>
</protein>
<comment type="caution">
    <text evidence="2">The sequence shown here is derived from an EMBL/GenBank/DDBJ whole genome shotgun (WGS) entry which is preliminary data.</text>
</comment>
<evidence type="ECO:0008006" key="4">
    <source>
        <dbReference type="Google" id="ProtNLM"/>
    </source>
</evidence>
<feature type="transmembrane region" description="Helical" evidence="1">
    <location>
        <begin position="49"/>
        <end position="75"/>
    </location>
</feature>
<evidence type="ECO:0000256" key="1">
    <source>
        <dbReference type="SAM" id="Phobius"/>
    </source>
</evidence>
<organism evidence="2 3">
    <name type="scientific">Spongiactinospora gelatinilytica</name>
    <dbReference type="NCBI Taxonomy" id="2666298"/>
    <lineage>
        <taxon>Bacteria</taxon>
        <taxon>Bacillati</taxon>
        <taxon>Actinomycetota</taxon>
        <taxon>Actinomycetes</taxon>
        <taxon>Streptosporangiales</taxon>
        <taxon>Streptosporangiaceae</taxon>
        <taxon>Spongiactinospora</taxon>
    </lineage>
</organism>
<name>A0A2W2F934_9ACTN</name>
<sequence length="458" mass="49376">MILRRAPLRLLPAWASPVREVAVGATAALAGMLLLACLWPGALPPPGSPAWLLAAGLVALAMALIALAALGFEIVRRPPGALHRLGREHAGLHALVAEVAAELGVRPPRRLYAWACADAMAIRPAPGRRELWIGLPYLTELSRAELRCLVAHELALLCGRRSRAADAMYALWIEEREPPPEAETVAAALLGAADAAAARVAGAQTAAMALIRAQALKQSFLWFTDRYGTPAAVALDGFPLDLYAAWRWKVREDLLVERGWHRTRDRLARSPLMLRRLRALGGDPAALTERPPPRAPGLPGLRDGLPERAEARLARHHLRWWLSDRYRLPNAGSLHGVPEQVWDAHLEERLDGVRRLLGMPGDTPARRVAEAVATGWTAGEPPCEWACPHAVPAVCALIPAIHRTLREAGYGYADPLRQRVLVGWDGGRTDVVSLAEAIAGGGPVDALLPMAGKASDVS</sequence>
<reference evidence="2 3" key="1">
    <citation type="submission" date="2018-01" db="EMBL/GenBank/DDBJ databases">
        <title>Draft genome sequence of Sphaerisporangium sp. 7K107.</title>
        <authorList>
            <person name="Sahin N."/>
            <person name="Saygin H."/>
            <person name="Ay H."/>
        </authorList>
    </citation>
    <scope>NUCLEOTIDE SEQUENCE [LARGE SCALE GENOMIC DNA]</scope>
    <source>
        <strain evidence="2 3">7K107</strain>
    </source>
</reference>
<dbReference type="AlphaFoldDB" id="A0A2W2F934"/>
<keyword evidence="1" id="KW-0812">Transmembrane</keyword>
<dbReference type="Proteomes" id="UP000248544">
    <property type="component" value="Unassembled WGS sequence"/>
</dbReference>
<keyword evidence="1" id="KW-1133">Transmembrane helix</keyword>
<keyword evidence="1" id="KW-0472">Membrane</keyword>
<proteinExistence type="predicted"/>
<gene>
    <name evidence="2" type="ORF">C1I98_29490</name>
</gene>
<evidence type="ECO:0000313" key="3">
    <source>
        <dbReference type="Proteomes" id="UP000248544"/>
    </source>
</evidence>
<dbReference type="EMBL" id="POUA01000311">
    <property type="protein sequence ID" value="PZG32372.1"/>
    <property type="molecule type" value="Genomic_DNA"/>
</dbReference>
<keyword evidence="3" id="KW-1185">Reference proteome</keyword>
<accession>A0A2W2F934</accession>